<name>A0A1W1WBT1_SULTA</name>
<dbReference type="SUPFAM" id="SSF82784">
    <property type="entry name" value="OsmC-like"/>
    <property type="match status" value="1"/>
</dbReference>
<dbReference type="AlphaFoldDB" id="A0A1W1WBT1"/>
<protein>
    <submittedName>
        <fullName evidence="1">Uncharacterized OsmC-related protein</fullName>
    </submittedName>
</protein>
<sequence>MATMAFEIKTQGKGATGFHRTHTAEFWSVEQRMGGEPEKPNPLELLLGSLTGCMNVVLQMVAHEKGWTEVRSEFHARGELDPRGLRGDATVPPYFHTVILDVSVLGIPRDDLDFVRKEVGRRCPVHRLIEQAGIPIQETWHVQ</sequence>
<keyword evidence="2" id="KW-1185">Reference proteome</keyword>
<dbReference type="PANTHER" id="PTHR35368">
    <property type="entry name" value="HYDROPEROXIDE REDUCTASE"/>
    <property type="match status" value="1"/>
</dbReference>
<dbReference type="OrthoDB" id="1433018at2"/>
<dbReference type="STRING" id="28034.BFX07_09875"/>
<dbReference type="EMBL" id="FWWY01000001">
    <property type="protein sequence ID" value="SMC03754.1"/>
    <property type="molecule type" value="Genomic_DNA"/>
</dbReference>
<gene>
    <name evidence="1" type="ORF">SAMN00768000_1257</name>
</gene>
<dbReference type="Proteomes" id="UP000192660">
    <property type="component" value="Unassembled WGS sequence"/>
</dbReference>
<reference evidence="2" key="1">
    <citation type="submission" date="2017-04" db="EMBL/GenBank/DDBJ databases">
        <authorList>
            <person name="Varghese N."/>
            <person name="Submissions S."/>
        </authorList>
    </citation>
    <scope>NUCLEOTIDE SEQUENCE [LARGE SCALE GENOMIC DNA]</scope>
    <source>
        <strain evidence="2">DSM 9293</strain>
    </source>
</reference>
<dbReference type="Pfam" id="PF02566">
    <property type="entry name" value="OsmC"/>
    <property type="match status" value="1"/>
</dbReference>
<proteinExistence type="predicted"/>
<dbReference type="InterPro" id="IPR036102">
    <property type="entry name" value="OsmC/Ohrsf"/>
</dbReference>
<dbReference type="PANTHER" id="PTHR35368:SF1">
    <property type="entry name" value="HYDROPEROXIDE REDUCTASE"/>
    <property type="match status" value="1"/>
</dbReference>
<dbReference type="InterPro" id="IPR003718">
    <property type="entry name" value="OsmC/Ohr_fam"/>
</dbReference>
<evidence type="ECO:0000313" key="1">
    <source>
        <dbReference type="EMBL" id="SMC03754.1"/>
    </source>
</evidence>
<evidence type="ECO:0000313" key="2">
    <source>
        <dbReference type="Proteomes" id="UP000192660"/>
    </source>
</evidence>
<dbReference type="InterPro" id="IPR052924">
    <property type="entry name" value="OsmC/Ohr_hydroprdx_reductase"/>
</dbReference>
<dbReference type="Gene3D" id="3.30.300.20">
    <property type="match status" value="1"/>
</dbReference>
<dbReference type="InterPro" id="IPR015946">
    <property type="entry name" value="KH_dom-like_a/b"/>
</dbReference>
<accession>A0A1W1WBT1</accession>
<organism evidence="1 2">
    <name type="scientific">Sulfobacillus thermosulfidooxidans (strain DSM 9293 / VKM B-1269 / AT-1)</name>
    <dbReference type="NCBI Taxonomy" id="929705"/>
    <lineage>
        <taxon>Bacteria</taxon>
        <taxon>Bacillati</taxon>
        <taxon>Bacillota</taxon>
        <taxon>Clostridia</taxon>
        <taxon>Eubacteriales</taxon>
        <taxon>Clostridiales Family XVII. Incertae Sedis</taxon>
        <taxon>Sulfobacillus</taxon>
    </lineage>
</organism>